<dbReference type="InterPro" id="IPR012337">
    <property type="entry name" value="RNaseH-like_sf"/>
</dbReference>
<protein>
    <recommendedName>
        <fullName evidence="2">Gypsy retrotransposon integrase-like protein 1</fullName>
    </recommendedName>
</protein>
<dbReference type="Proteomes" id="UP000694395">
    <property type="component" value="Chromosome 18"/>
</dbReference>
<dbReference type="InterPro" id="IPR041588">
    <property type="entry name" value="Integrase_H2C2"/>
</dbReference>
<evidence type="ECO:0000259" key="3">
    <source>
        <dbReference type="PROSITE" id="PS50994"/>
    </source>
</evidence>
<evidence type="ECO:0000256" key="2">
    <source>
        <dbReference type="ARBA" id="ARBA00039658"/>
    </source>
</evidence>
<feature type="domain" description="Integrase catalytic" evidence="3">
    <location>
        <begin position="328"/>
        <end position="449"/>
    </location>
</feature>
<proteinExistence type="predicted"/>
<dbReference type="InterPro" id="IPR001584">
    <property type="entry name" value="Integrase_cat-core"/>
</dbReference>
<dbReference type="SUPFAM" id="SSF53098">
    <property type="entry name" value="Ribonuclease H-like"/>
    <property type="match status" value="1"/>
</dbReference>
<dbReference type="CDD" id="cd09274">
    <property type="entry name" value="RNase_HI_RT_Ty3"/>
    <property type="match status" value="1"/>
</dbReference>
<dbReference type="InterPro" id="IPR050951">
    <property type="entry name" value="Retrovirus_Pol_polyprotein"/>
</dbReference>
<reference evidence="4" key="1">
    <citation type="submission" date="2020-07" db="EMBL/GenBank/DDBJ databases">
        <title>A long reads based de novo assembly of the rainbow trout Arlee double haploid line genome.</title>
        <authorList>
            <person name="Gao G."/>
            <person name="Palti Y."/>
        </authorList>
    </citation>
    <scope>NUCLEOTIDE SEQUENCE [LARGE SCALE GENOMIC DNA]</scope>
</reference>
<evidence type="ECO:0000256" key="1">
    <source>
        <dbReference type="ARBA" id="ARBA00023268"/>
    </source>
</evidence>
<dbReference type="InterPro" id="IPR043502">
    <property type="entry name" value="DNA/RNA_pol_sf"/>
</dbReference>
<dbReference type="Pfam" id="PF17921">
    <property type="entry name" value="Integrase_H2C2"/>
    <property type="match status" value="1"/>
</dbReference>
<evidence type="ECO:0000313" key="4">
    <source>
        <dbReference type="Ensembl" id="ENSOMYP00000028201.2"/>
    </source>
</evidence>
<accession>A0A8C7VII7</accession>
<dbReference type="PANTHER" id="PTHR37984">
    <property type="entry name" value="PROTEIN CBG26694"/>
    <property type="match status" value="1"/>
</dbReference>
<reference evidence="4" key="3">
    <citation type="submission" date="2025-09" db="UniProtKB">
        <authorList>
            <consortium name="Ensembl"/>
        </authorList>
    </citation>
    <scope>IDENTIFICATION</scope>
</reference>
<dbReference type="GO" id="GO:0015074">
    <property type="term" value="P:DNA integration"/>
    <property type="evidence" value="ECO:0007669"/>
    <property type="project" value="InterPro"/>
</dbReference>
<dbReference type="Gene3D" id="3.30.70.270">
    <property type="match status" value="1"/>
</dbReference>
<keyword evidence="1" id="KW-0511">Multifunctional enzyme</keyword>
<dbReference type="Ensembl" id="ENSOMYT00000030792.2">
    <property type="protein sequence ID" value="ENSOMYP00000028201.2"/>
    <property type="gene ID" value="ENSOMYG00000013236.2"/>
</dbReference>
<dbReference type="Gene3D" id="1.10.340.70">
    <property type="match status" value="1"/>
</dbReference>
<dbReference type="PANTHER" id="PTHR37984:SF5">
    <property type="entry name" value="PROTEIN NYNRIN-LIKE"/>
    <property type="match status" value="1"/>
</dbReference>
<dbReference type="GeneTree" id="ENSGT01040000240511"/>
<dbReference type="Gene3D" id="3.30.420.10">
    <property type="entry name" value="Ribonuclease H-like superfamily/Ribonuclease H"/>
    <property type="match status" value="1"/>
</dbReference>
<keyword evidence="5" id="KW-1185">Reference proteome</keyword>
<dbReference type="AlphaFoldDB" id="A0A8C7VII7"/>
<dbReference type="GO" id="GO:0003676">
    <property type="term" value="F:nucleic acid binding"/>
    <property type="evidence" value="ECO:0007669"/>
    <property type="project" value="InterPro"/>
</dbReference>
<dbReference type="Gene3D" id="3.10.20.370">
    <property type="match status" value="1"/>
</dbReference>
<dbReference type="FunFam" id="3.10.20.370:FF:000003">
    <property type="entry name" value="Transposon Tf2-6 polyprotein"/>
    <property type="match status" value="1"/>
</dbReference>
<sequence>MESDRISAVSNWPTPTTVKEVQRFLGFANYYLRFIQGFGQVGAPITSLLKGGPVRLQWTAGADRDFGHLKALFTSAPVLAHTDPSLAFIVEVDASEAGIGAVLSQRSGTPLKLRPCAFFSKKLSPAERNYDVGDRELLAVVMAQKAWRHWLEGARHPFLNLEYIRAARRLNPRQARWAMFFTRFVFTLSFRSGSQNVKVDALSRLYDTEERSSDPTPIIPASRLVAPVVWEVDADIERASRAELTPPGCPAGRLYVPFDVRDRLICWAHTSPSSGHPGIGRTVRCLAGKYWWPTLAKDVRVYVSSCSVCAQCKAPRHLPRGKLQPLPVPQRPWSHLSVDFVTDLPPSRGNTTILVVVDRFSKSCRLLPLPSLPTALQTAEALFTHVFRHYGVPEDIVSDRGPKFTSRVWRAFMERLGVSVSLTSGFHLESNGQVERVNQDVDRFLRSFC</sequence>
<reference evidence="4" key="2">
    <citation type="submission" date="2025-08" db="UniProtKB">
        <authorList>
            <consortium name="Ensembl"/>
        </authorList>
    </citation>
    <scope>IDENTIFICATION</scope>
</reference>
<name>A0A8C7VII7_ONCMY</name>
<dbReference type="InterPro" id="IPR041577">
    <property type="entry name" value="RT_RNaseH_2"/>
</dbReference>
<dbReference type="FunFam" id="3.30.70.270:FF:000020">
    <property type="entry name" value="Transposon Tf2-6 polyprotein-like Protein"/>
    <property type="match status" value="1"/>
</dbReference>
<dbReference type="Pfam" id="PF17919">
    <property type="entry name" value="RT_RNaseH_2"/>
    <property type="match status" value="1"/>
</dbReference>
<dbReference type="GO" id="GO:0003824">
    <property type="term" value="F:catalytic activity"/>
    <property type="evidence" value="ECO:0007669"/>
    <property type="project" value="UniProtKB-KW"/>
</dbReference>
<organism evidence="4 5">
    <name type="scientific">Oncorhynchus mykiss</name>
    <name type="common">Rainbow trout</name>
    <name type="synonym">Salmo gairdneri</name>
    <dbReference type="NCBI Taxonomy" id="8022"/>
    <lineage>
        <taxon>Eukaryota</taxon>
        <taxon>Metazoa</taxon>
        <taxon>Chordata</taxon>
        <taxon>Craniata</taxon>
        <taxon>Vertebrata</taxon>
        <taxon>Euteleostomi</taxon>
        <taxon>Actinopterygii</taxon>
        <taxon>Neopterygii</taxon>
        <taxon>Teleostei</taxon>
        <taxon>Protacanthopterygii</taxon>
        <taxon>Salmoniformes</taxon>
        <taxon>Salmonidae</taxon>
        <taxon>Salmoninae</taxon>
        <taxon>Oncorhynchus</taxon>
    </lineage>
</organism>
<dbReference type="SUPFAM" id="SSF56672">
    <property type="entry name" value="DNA/RNA polymerases"/>
    <property type="match status" value="1"/>
</dbReference>
<dbReference type="Pfam" id="PF00665">
    <property type="entry name" value="rve"/>
    <property type="match status" value="1"/>
</dbReference>
<dbReference type="InterPro" id="IPR036397">
    <property type="entry name" value="RNaseH_sf"/>
</dbReference>
<dbReference type="InterPro" id="IPR043128">
    <property type="entry name" value="Rev_trsase/Diguanyl_cyclase"/>
</dbReference>
<evidence type="ECO:0000313" key="5">
    <source>
        <dbReference type="Proteomes" id="UP000694395"/>
    </source>
</evidence>
<dbReference type="PROSITE" id="PS50994">
    <property type="entry name" value="INTEGRASE"/>
    <property type="match status" value="1"/>
</dbReference>